<dbReference type="PANTHER" id="PTHR46429">
    <property type="entry name" value="23S RRNA (GUANOSINE-2'-O-)-METHYLTRANSFERASE RLMB"/>
    <property type="match status" value="1"/>
</dbReference>
<dbReference type="InterPro" id="IPR029028">
    <property type="entry name" value="Alpha/beta_knot_MTases"/>
</dbReference>
<dbReference type="Gene3D" id="3.40.1280.10">
    <property type="match status" value="1"/>
</dbReference>
<sequence>MSKVKDNRDLYLILPNIRSAFNVGAMFRTADACGFTKLFLVGYTAVPPHPKVAKVALGAETWVPFEHRDDLSTLITELRAKDFTIAALELSAKSQALSTISFNKSTALIVGNEVDGLSLEIQDQADLVIHLPMLGKKESLNVAIAAGIAMYHLAFISAQAEISPSNPKLQLS</sequence>
<dbReference type="EMBL" id="PFAM01000011">
    <property type="protein sequence ID" value="PIT96202.1"/>
    <property type="molecule type" value="Genomic_DNA"/>
</dbReference>
<dbReference type="GO" id="GO:0005829">
    <property type="term" value="C:cytosol"/>
    <property type="evidence" value="ECO:0007669"/>
    <property type="project" value="TreeGrafter"/>
</dbReference>
<gene>
    <name evidence="4" type="ORF">COT94_01615</name>
</gene>
<dbReference type="Pfam" id="PF00588">
    <property type="entry name" value="SpoU_methylase"/>
    <property type="match status" value="1"/>
</dbReference>
<keyword evidence="1 4" id="KW-0489">Methyltransferase</keyword>
<evidence type="ECO:0000313" key="4">
    <source>
        <dbReference type="EMBL" id="PIT96202.1"/>
    </source>
</evidence>
<accession>A0A2M6WTS9</accession>
<evidence type="ECO:0000259" key="3">
    <source>
        <dbReference type="Pfam" id="PF00588"/>
    </source>
</evidence>
<dbReference type="GO" id="GO:0008173">
    <property type="term" value="F:RNA methyltransferase activity"/>
    <property type="evidence" value="ECO:0007669"/>
    <property type="project" value="InterPro"/>
</dbReference>
<dbReference type="Proteomes" id="UP000228533">
    <property type="component" value="Unassembled WGS sequence"/>
</dbReference>
<dbReference type="GO" id="GO:0006396">
    <property type="term" value="P:RNA processing"/>
    <property type="evidence" value="ECO:0007669"/>
    <property type="project" value="InterPro"/>
</dbReference>
<comment type="caution">
    <text evidence="4">The sequence shown here is derived from an EMBL/GenBank/DDBJ whole genome shotgun (WGS) entry which is preliminary data.</text>
</comment>
<proteinExistence type="predicted"/>
<dbReference type="PANTHER" id="PTHR46429:SF1">
    <property type="entry name" value="23S RRNA (GUANOSINE-2'-O-)-METHYLTRANSFERASE RLMB"/>
    <property type="match status" value="1"/>
</dbReference>
<dbReference type="GO" id="GO:0003723">
    <property type="term" value="F:RNA binding"/>
    <property type="evidence" value="ECO:0007669"/>
    <property type="project" value="InterPro"/>
</dbReference>
<name>A0A2M6WTS9_9BACT</name>
<dbReference type="CDD" id="cd18097">
    <property type="entry name" value="SpoU-like"/>
    <property type="match status" value="1"/>
</dbReference>
<reference evidence="5" key="1">
    <citation type="submission" date="2017-09" db="EMBL/GenBank/DDBJ databases">
        <title>Depth-based differentiation of microbial function through sediment-hosted aquifers and enrichment of novel symbionts in the deep terrestrial subsurface.</title>
        <authorList>
            <person name="Probst A.J."/>
            <person name="Ladd B."/>
            <person name="Jarett J.K."/>
            <person name="Geller-Mcgrath D.E."/>
            <person name="Sieber C.M.K."/>
            <person name="Emerson J.B."/>
            <person name="Anantharaman K."/>
            <person name="Thomas B.C."/>
            <person name="Malmstrom R."/>
            <person name="Stieglmeier M."/>
            <person name="Klingl A."/>
            <person name="Woyke T."/>
            <person name="Ryan C.M."/>
            <person name="Banfield J.F."/>
        </authorList>
    </citation>
    <scope>NUCLEOTIDE SEQUENCE [LARGE SCALE GENOMIC DNA]</scope>
</reference>
<dbReference type="InterPro" id="IPR004441">
    <property type="entry name" value="rRNA_MeTrfase_TrmH"/>
</dbReference>
<dbReference type="SUPFAM" id="SSF75217">
    <property type="entry name" value="alpha/beta knot"/>
    <property type="match status" value="1"/>
</dbReference>
<organism evidence="4 5">
    <name type="scientific">Candidatus Falkowbacteria bacterium CG10_big_fil_rev_8_21_14_0_10_37_14</name>
    <dbReference type="NCBI Taxonomy" id="1974561"/>
    <lineage>
        <taxon>Bacteria</taxon>
        <taxon>Candidatus Falkowiibacteriota</taxon>
    </lineage>
</organism>
<protein>
    <submittedName>
        <fullName evidence="4">RNA methyltransferase</fullName>
    </submittedName>
</protein>
<evidence type="ECO:0000256" key="2">
    <source>
        <dbReference type="ARBA" id="ARBA00022679"/>
    </source>
</evidence>
<dbReference type="InterPro" id="IPR001537">
    <property type="entry name" value="SpoU_MeTrfase"/>
</dbReference>
<evidence type="ECO:0000256" key="1">
    <source>
        <dbReference type="ARBA" id="ARBA00022603"/>
    </source>
</evidence>
<keyword evidence="2 4" id="KW-0808">Transferase</keyword>
<dbReference type="GO" id="GO:0032259">
    <property type="term" value="P:methylation"/>
    <property type="evidence" value="ECO:0007669"/>
    <property type="project" value="UniProtKB-KW"/>
</dbReference>
<dbReference type="AlphaFoldDB" id="A0A2M6WTS9"/>
<feature type="domain" description="tRNA/rRNA methyltransferase SpoU type" evidence="3">
    <location>
        <begin position="10"/>
        <end position="151"/>
    </location>
</feature>
<evidence type="ECO:0000313" key="5">
    <source>
        <dbReference type="Proteomes" id="UP000228533"/>
    </source>
</evidence>
<dbReference type="InterPro" id="IPR029026">
    <property type="entry name" value="tRNA_m1G_MTases_N"/>
</dbReference>